<accession>A0A371CT27</accession>
<organism evidence="1 2">
    <name type="scientific">Lentinus brumalis</name>
    <dbReference type="NCBI Taxonomy" id="2498619"/>
    <lineage>
        <taxon>Eukaryota</taxon>
        <taxon>Fungi</taxon>
        <taxon>Dikarya</taxon>
        <taxon>Basidiomycota</taxon>
        <taxon>Agaricomycotina</taxon>
        <taxon>Agaricomycetes</taxon>
        <taxon>Polyporales</taxon>
        <taxon>Polyporaceae</taxon>
        <taxon>Lentinus</taxon>
    </lineage>
</organism>
<keyword evidence="2" id="KW-1185">Reference proteome</keyword>
<gene>
    <name evidence="1" type="ORF">OH76DRAFT_1199609</name>
</gene>
<reference evidence="1 2" key="1">
    <citation type="journal article" date="2018" name="Biotechnol. Biofuels">
        <title>Integrative visual omics of the white-rot fungus Polyporus brumalis exposes the biotechnological potential of its oxidative enzymes for delignifying raw plant biomass.</title>
        <authorList>
            <person name="Miyauchi S."/>
            <person name="Rancon A."/>
            <person name="Drula E."/>
            <person name="Hage H."/>
            <person name="Chaduli D."/>
            <person name="Favel A."/>
            <person name="Grisel S."/>
            <person name="Henrissat B."/>
            <person name="Herpoel-Gimbert I."/>
            <person name="Ruiz-Duenas F.J."/>
            <person name="Chevret D."/>
            <person name="Hainaut M."/>
            <person name="Lin J."/>
            <person name="Wang M."/>
            <person name="Pangilinan J."/>
            <person name="Lipzen A."/>
            <person name="Lesage-Meessen L."/>
            <person name="Navarro D."/>
            <person name="Riley R."/>
            <person name="Grigoriev I.V."/>
            <person name="Zhou S."/>
            <person name="Raouche S."/>
            <person name="Rosso M.N."/>
        </authorList>
    </citation>
    <scope>NUCLEOTIDE SEQUENCE [LARGE SCALE GENOMIC DNA]</scope>
    <source>
        <strain evidence="1 2">BRFM 1820</strain>
    </source>
</reference>
<proteinExistence type="predicted"/>
<dbReference type="AlphaFoldDB" id="A0A371CT27"/>
<protein>
    <submittedName>
        <fullName evidence="1">Uncharacterized protein</fullName>
    </submittedName>
</protein>
<dbReference type="EMBL" id="KZ857464">
    <property type="protein sequence ID" value="RDX43448.1"/>
    <property type="molecule type" value="Genomic_DNA"/>
</dbReference>
<name>A0A371CT27_9APHY</name>
<evidence type="ECO:0000313" key="2">
    <source>
        <dbReference type="Proteomes" id="UP000256964"/>
    </source>
</evidence>
<sequence>MEEIRIHLGLCASEADSSPRAVPRRAWRHWAVVERVSPEYAQAVPHDVVHVCSTDHIADWPQNQKGLPDASLILSFAPSQINPEQYVLTRITQINMTS</sequence>
<dbReference type="Proteomes" id="UP000256964">
    <property type="component" value="Unassembled WGS sequence"/>
</dbReference>
<evidence type="ECO:0000313" key="1">
    <source>
        <dbReference type="EMBL" id="RDX43448.1"/>
    </source>
</evidence>